<dbReference type="PANTHER" id="PTHR22752:SF10">
    <property type="entry name" value="G-PROTEIN COUPLED RECEPTOR 161"/>
    <property type="match status" value="1"/>
</dbReference>
<feature type="transmembrane region" description="Helical" evidence="17">
    <location>
        <begin position="92"/>
        <end position="113"/>
    </location>
</feature>
<dbReference type="Gene3D" id="1.20.1070.10">
    <property type="entry name" value="Rhodopsin 7-helix transmembrane proteins"/>
    <property type="match status" value="1"/>
</dbReference>
<evidence type="ECO:0000256" key="2">
    <source>
        <dbReference type="ARBA" id="ARBA00004651"/>
    </source>
</evidence>
<keyword evidence="14" id="KW-0807">Transducer</keyword>
<dbReference type="OrthoDB" id="5980076at2759"/>
<feature type="compositionally biased region" description="Basic and acidic residues" evidence="16">
    <location>
        <begin position="369"/>
        <end position="378"/>
    </location>
</feature>
<gene>
    <name evidence="19" type="ORF">Fcan01_21297</name>
</gene>
<evidence type="ECO:0000256" key="10">
    <source>
        <dbReference type="ARBA" id="ARBA00023136"/>
    </source>
</evidence>
<evidence type="ECO:0000256" key="13">
    <source>
        <dbReference type="ARBA" id="ARBA00023180"/>
    </source>
</evidence>
<evidence type="ECO:0000256" key="1">
    <source>
        <dbReference type="ARBA" id="ARBA00004309"/>
    </source>
</evidence>
<proteinExistence type="inferred from homology"/>
<feature type="region of interest" description="Disordered" evidence="16">
    <location>
        <begin position="623"/>
        <end position="679"/>
    </location>
</feature>
<dbReference type="GO" id="GO:0060170">
    <property type="term" value="C:ciliary membrane"/>
    <property type="evidence" value="ECO:0007669"/>
    <property type="project" value="UniProtKB-SubCell"/>
</dbReference>
<reference evidence="19 20" key="1">
    <citation type="submission" date="2015-12" db="EMBL/GenBank/DDBJ databases">
        <title>The genome of Folsomia candida.</title>
        <authorList>
            <person name="Faddeeva A."/>
            <person name="Derks M.F."/>
            <person name="Anvar Y."/>
            <person name="Smit S."/>
            <person name="Van Straalen N."/>
            <person name="Roelofs D."/>
        </authorList>
    </citation>
    <scope>NUCLEOTIDE SEQUENCE [LARGE SCALE GENOMIC DNA]</scope>
    <source>
        <strain evidence="19 20">VU population</strain>
        <tissue evidence="19">Whole body</tissue>
    </source>
</reference>
<protein>
    <submittedName>
        <fullName evidence="19">5-hydroxytryptamine receptor 1B</fullName>
    </submittedName>
</protein>
<feature type="domain" description="G-protein coupled receptors family 1 profile" evidence="18">
    <location>
        <begin position="13"/>
        <end position="342"/>
    </location>
</feature>
<keyword evidence="4" id="KW-0217">Developmental protein</keyword>
<keyword evidence="9" id="KW-0969">Cilium</keyword>
<evidence type="ECO:0000256" key="14">
    <source>
        <dbReference type="ARBA" id="ARBA00023224"/>
    </source>
</evidence>
<dbReference type="GO" id="GO:0004930">
    <property type="term" value="F:G protein-coupled receptor activity"/>
    <property type="evidence" value="ECO:0007669"/>
    <property type="project" value="UniProtKB-KW"/>
</dbReference>
<dbReference type="PANTHER" id="PTHR22752">
    <property type="entry name" value="G PROTEIN-COUPLED RECEPTOR"/>
    <property type="match status" value="1"/>
</dbReference>
<dbReference type="GO" id="GO:0005768">
    <property type="term" value="C:endosome"/>
    <property type="evidence" value="ECO:0007669"/>
    <property type="project" value="TreeGrafter"/>
</dbReference>
<feature type="transmembrane region" description="Helical" evidence="17">
    <location>
        <begin position="50"/>
        <end position="71"/>
    </location>
</feature>
<dbReference type="Pfam" id="PF00001">
    <property type="entry name" value="7tm_1"/>
    <property type="match status" value="1"/>
</dbReference>
<evidence type="ECO:0000256" key="9">
    <source>
        <dbReference type="ARBA" id="ARBA00023069"/>
    </source>
</evidence>
<feature type="region of interest" description="Disordered" evidence="16">
    <location>
        <begin position="369"/>
        <end position="406"/>
    </location>
</feature>
<evidence type="ECO:0000256" key="4">
    <source>
        <dbReference type="ARBA" id="ARBA00022473"/>
    </source>
</evidence>
<evidence type="ECO:0000313" key="19">
    <source>
        <dbReference type="EMBL" id="OXA44041.1"/>
    </source>
</evidence>
<keyword evidence="5" id="KW-1003">Cell membrane</keyword>
<keyword evidence="10 17" id="KW-0472">Membrane</keyword>
<evidence type="ECO:0000256" key="17">
    <source>
        <dbReference type="SAM" id="Phobius"/>
    </source>
</evidence>
<evidence type="ECO:0000256" key="6">
    <source>
        <dbReference type="ARBA" id="ARBA00022692"/>
    </source>
</evidence>
<feature type="compositionally biased region" description="Basic residues" evidence="16">
    <location>
        <begin position="659"/>
        <end position="669"/>
    </location>
</feature>
<evidence type="ECO:0000256" key="5">
    <source>
        <dbReference type="ARBA" id="ARBA00022475"/>
    </source>
</evidence>
<feature type="transmembrane region" description="Helical" evidence="17">
    <location>
        <begin position="125"/>
        <end position="151"/>
    </location>
</feature>
<keyword evidence="8" id="KW-0297">G-protein coupled receptor</keyword>
<evidence type="ECO:0000259" key="18">
    <source>
        <dbReference type="PROSITE" id="PS50262"/>
    </source>
</evidence>
<evidence type="ECO:0000256" key="7">
    <source>
        <dbReference type="ARBA" id="ARBA00022989"/>
    </source>
</evidence>
<comment type="subcellular location">
    <subcellularLocation>
        <location evidence="2">Cell membrane</location>
        <topology evidence="2">Multi-pass membrane protein</topology>
    </subcellularLocation>
    <subcellularLocation>
        <location evidence="1">Cell projection</location>
        <location evidence="1">Cilium membrane</location>
    </subcellularLocation>
</comment>
<feature type="transmembrane region" description="Helical" evidence="17">
    <location>
        <begin position="256"/>
        <end position="276"/>
    </location>
</feature>
<keyword evidence="20" id="KW-1185">Reference proteome</keyword>
<dbReference type="PROSITE" id="PS50262">
    <property type="entry name" value="G_PROTEIN_RECEP_F1_2"/>
    <property type="match status" value="1"/>
</dbReference>
<dbReference type="InterPro" id="IPR017452">
    <property type="entry name" value="GPCR_Rhodpsn_7TM"/>
</dbReference>
<evidence type="ECO:0000256" key="12">
    <source>
        <dbReference type="ARBA" id="ARBA00023170"/>
    </source>
</evidence>
<name>A0A226DHG2_FOLCA</name>
<keyword evidence="6 17" id="KW-0812">Transmembrane</keyword>
<keyword evidence="12 19" id="KW-0675">Receptor</keyword>
<dbReference type="SUPFAM" id="SSF81321">
    <property type="entry name" value="Family A G protein-coupled receptor-like"/>
    <property type="match status" value="1"/>
</dbReference>
<feature type="transmembrane region" description="Helical" evidence="17">
    <location>
        <begin position="325"/>
        <end position="344"/>
    </location>
</feature>
<evidence type="ECO:0000313" key="20">
    <source>
        <dbReference type="Proteomes" id="UP000198287"/>
    </source>
</evidence>
<keyword evidence="15" id="KW-0966">Cell projection</keyword>
<dbReference type="InterPro" id="IPR000276">
    <property type="entry name" value="GPCR_Rhodpsn"/>
</dbReference>
<dbReference type="STRING" id="158441.A0A226DHG2"/>
<dbReference type="PRINTS" id="PR00237">
    <property type="entry name" value="GPCRRHODOPSN"/>
</dbReference>
<evidence type="ECO:0000256" key="16">
    <source>
        <dbReference type="SAM" id="MobiDB-lite"/>
    </source>
</evidence>
<evidence type="ECO:0000256" key="3">
    <source>
        <dbReference type="ARBA" id="ARBA00010663"/>
    </source>
</evidence>
<dbReference type="CDD" id="cd00637">
    <property type="entry name" value="7tm_classA_rhodopsin-like"/>
    <property type="match status" value="1"/>
</dbReference>
<sequence length="679" mass="73979">MAADFWLGGWMKFVLSLVTANILISSIIAPLMLFEGILNTYLTFPCLTEVISMIGSSVIFAAIFSTFLIATDRFYAVTSPLHYSMTITRSRSQLMIVAAWLAGALLALPYVLICSLPRNTELHQSLHVLFIVLQLALGYLFPFVGLCWLYLRMYNAAHRNSERTRKHSISGDLLTVMDGSTSVIPPQGIDFLTHYINPFTKGMVGSAGAPPGSGGTNTTSIGQIVPAAVKKQRRRSSNGSSSSLLFREEGRAIKTAMLVLASFLVCWTPHCAFMLISEIDVVQGQLGDLVFLSGGRGGGNASNTSSMMLNQQPAVLLGGTNWPKFFGVFGILLSCLLNPFIYVFRNKMACKEVSKLLCRFFREKRRRKEDTAASEKRAHQLLHNNSRDRSDSTPSAGGNDLVASPTAADLDYTPKFTPCIGKSPKRSSLKSLTPQSSLNSTFTMATHSPICSSNSTAMTMMTFKPPFLRSMTVPEQTQPRVKFPPNLIRQKSCVHRPVYGAPTELTPALSKKFVRQDSICSILSNDSVLMICAEDNSLSASAESGLLNSRGKESRNGMTMEGMRCGNGCVTGGSSSLSGGSGCTPLPLQKHYLRQDSNFSDASHKTNDSGVVVASAKVSATNSPYLPHRQHSSPSQLTTSHNHLTPTHTAECDHQPNNNHHHHHHHNHHQNGGVLQTTI</sequence>
<dbReference type="Proteomes" id="UP000198287">
    <property type="component" value="Unassembled WGS sequence"/>
</dbReference>
<comment type="caution">
    <text evidence="19">The sequence shown here is derived from an EMBL/GenBank/DDBJ whole genome shotgun (WGS) entry which is preliminary data.</text>
</comment>
<keyword evidence="7 17" id="KW-1133">Transmembrane helix</keyword>
<feature type="transmembrane region" description="Helical" evidence="17">
    <location>
        <begin position="12"/>
        <end position="38"/>
    </location>
</feature>
<keyword evidence="13" id="KW-0325">Glycoprotein</keyword>
<keyword evidence="11" id="KW-1015">Disulfide bond</keyword>
<feature type="compositionally biased region" description="Polar residues" evidence="16">
    <location>
        <begin position="632"/>
        <end position="648"/>
    </location>
</feature>
<evidence type="ECO:0000256" key="8">
    <source>
        <dbReference type="ARBA" id="ARBA00023040"/>
    </source>
</evidence>
<comment type="similarity">
    <text evidence="3">Belongs to the G-protein coupled receptor 1 family.</text>
</comment>
<dbReference type="AlphaFoldDB" id="A0A226DHG2"/>
<evidence type="ECO:0000256" key="15">
    <source>
        <dbReference type="ARBA" id="ARBA00023273"/>
    </source>
</evidence>
<organism evidence="19 20">
    <name type="scientific">Folsomia candida</name>
    <name type="common">Springtail</name>
    <dbReference type="NCBI Taxonomy" id="158441"/>
    <lineage>
        <taxon>Eukaryota</taxon>
        <taxon>Metazoa</taxon>
        <taxon>Ecdysozoa</taxon>
        <taxon>Arthropoda</taxon>
        <taxon>Hexapoda</taxon>
        <taxon>Collembola</taxon>
        <taxon>Entomobryomorpha</taxon>
        <taxon>Isotomoidea</taxon>
        <taxon>Isotomidae</taxon>
        <taxon>Proisotominae</taxon>
        <taxon>Folsomia</taxon>
    </lineage>
</organism>
<accession>A0A226DHG2</accession>
<dbReference type="EMBL" id="LNIX01000020">
    <property type="protein sequence ID" value="OXA44041.1"/>
    <property type="molecule type" value="Genomic_DNA"/>
</dbReference>
<evidence type="ECO:0000256" key="11">
    <source>
        <dbReference type="ARBA" id="ARBA00023157"/>
    </source>
</evidence>